<dbReference type="AlphaFoldDB" id="A0A0H4PA42"/>
<evidence type="ECO:0000259" key="5">
    <source>
        <dbReference type="Pfam" id="PF04542"/>
    </source>
</evidence>
<dbReference type="SUPFAM" id="SSF88946">
    <property type="entry name" value="Sigma2 domain of RNA polymerase sigma factors"/>
    <property type="match status" value="1"/>
</dbReference>
<dbReference type="PANTHER" id="PTHR43133">
    <property type="entry name" value="RNA POLYMERASE ECF-TYPE SIGMA FACTO"/>
    <property type="match status" value="1"/>
</dbReference>
<dbReference type="Gene3D" id="1.10.1740.10">
    <property type="match status" value="1"/>
</dbReference>
<dbReference type="PATRIC" id="fig|320787.5.peg.144"/>
<dbReference type="InterPro" id="IPR036388">
    <property type="entry name" value="WH-like_DNA-bd_sf"/>
</dbReference>
<dbReference type="InterPro" id="IPR007627">
    <property type="entry name" value="RNA_pol_sigma70_r2"/>
</dbReference>
<sequence length="176" mass="20177">MSIPKPDATLIKKINQNDRNAQFQLFEMTKGMLYSTCYRIIGDEEEAHDILQDVYVEVFQNIRKLKNPEALISWMKTIAVRKAIHFSKKKIYFEPVENQEMETTEAFDSWFDAEILDQAILSLPSGAKAVFLLTTVEGYSHKETAKLLSITVSTSKSQLHYAKSLLKSRITKLLKA</sequence>
<keyword evidence="4" id="KW-0804">Transcription</keyword>
<evidence type="ECO:0000313" key="8">
    <source>
        <dbReference type="Proteomes" id="UP000036520"/>
    </source>
</evidence>
<reference evidence="7 8" key="1">
    <citation type="submission" date="2015-07" db="EMBL/GenBank/DDBJ databases">
        <authorList>
            <person name="Kim K.M."/>
        </authorList>
    </citation>
    <scope>NUCLEOTIDE SEQUENCE [LARGE SCALE GENOMIC DNA]</scope>
    <source>
        <strain evidence="7 8">KCTC 12363</strain>
    </source>
</reference>
<evidence type="ECO:0000256" key="1">
    <source>
        <dbReference type="ARBA" id="ARBA00010641"/>
    </source>
</evidence>
<dbReference type="Gene3D" id="1.10.10.10">
    <property type="entry name" value="Winged helix-like DNA-binding domain superfamily/Winged helix DNA-binding domain"/>
    <property type="match status" value="1"/>
</dbReference>
<evidence type="ECO:0000256" key="4">
    <source>
        <dbReference type="ARBA" id="ARBA00023163"/>
    </source>
</evidence>
<dbReference type="GO" id="GO:0003677">
    <property type="term" value="F:DNA binding"/>
    <property type="evidence" value="ECO:0007669"/>
    <property type="project" value="InterPro"/>
</dbReference>
<dbReference type="KEGG" id="camu:CA2015_0129"/>
<dbReference type="RefSeq" id="WP_048640136.1">
    <property type="nucleotide sequence ID" value="NZ_CAXBGM010000003.1"/>
</dbReference>
<dbReference type="SUPFAM" id="SSF88659">
    <property type="entry name" value="Sigma3 and sigma4 domains of RNA polymerase sigma factors"/>
    <property type="match status" value="1"/>
</dbReference>
<accession>A0A0H4PA42</accession>
<feature type="domain" description="RNA polymerase sigma factor 70 region 4 type 2" evidence="6">
    <location>
        <begin position="114"/>
        <end position="164"/>
    </location>
</feature>
<evidence type="ECO:0000256" key="2">
    <source>
        <dbReference type="ARBA" id="ARBA00023015"/>
    </source>
</evidence>
<dbReference type="GO" id="GO:0006352">
    <property type="term" value="P:DNA-templated transcription initiation"/>
    <property type="evidence" value="ECO:0007669"/>
    <property type="project" value="InterPro"/>
</dbReference>
<dbReference type="InterPro" id="IPR014284">
    <property type="entry name" value="RNA_pol_sigma-70_dom"/>
</dbReference>
<organism evidence="7 8">
    <name type="scientific">Cyclobacterium amurskyense</name>
    <dbReference type="NCBI Taxonomy" id="320787"/>
    <lineage>
        <taxon>Bacteria</taxon>
        <taxon>Pseudomonadati</taxon>
        <taxon>Bacteroidota</taxon>
        <taxon>Cytophagia</taxon>
        <taxon>Cytophagales</taxon>
        <taxon>Cyclobacteriaceae</taxon>
        <taxon>Cyclobacterium</taxon>
    </lineage>
</organism>
<gene>
    <name evidence="7" type="ORF">CA2015_0129</name>
</gene>
<protein>
    <submittedName>
        <fullName evidence="7">RNA polymerase, sigma-24 subunit, ECF subfamily</fullName>
    </submittedName>
</protein>
<evidence type="ECO:0000313" key="7">
    <source>
        <dbReference type="EMBL" id="AKP49613.1"/>
    </source>
</evidence>
<dbReference type="Proteomes" id="UP000036520">
    <property type="component" value="Chromosome"/>
</dbReference>
<dbReference type="InterPro" id="IPR013249">
    <property type="entry name" value="RNA_pol_sigma70_r4_t2"/>
</dbReference>
<dbReference type="PANTHER" id="PTHR43133:SF46">
    <property type="entry name" value="RNA POLYMERASE SIGMA-70 FACTOR ECF SUBFAMILY"/>
    <property type="match status" value="1"/>
</dbReference>
<evidence type="ECO:0000256" key="3">
    <source>
        <dbReference type="ARBA" id="ARBA00023082"/>
    </source>
</evidence>
<keyword evidence="3" id="KW-0731">Sigma factor</keyword>
<dbReference type="EMBL" id="CP012040">
    <property type="protein sequence ID" value="AKP49613.1"/>
    <property type="molecule type" value="Genomic_DNA"/>
</dbReference>
<dbReference type="Pfam" id="PF08281">
    <property type="entry name" value="Sigma70_r4_2"/>
    <property type="match status" value="1"/>
</dbReference>
<dbReference type="OrthoDB" id="941544at2"/>
<name>A0A0H4PA42_9BACT</name>
<dbReference type="InterPro" id="IPR013325">
    <property type="entry name" value="RNA_pol_sigma_r2"/>
</dbReference>
<evidence type="ECO:0000259" key="6">
    <source>
        <dbReference type="Pfam" id="PF08281"/>
    </source>
</evidence>
<dbReference type="InterPro" id="IPR013324">
    <property type="entry name" value="RNA_pol_sigma_r3/r4-like"/>
</dbReference>
<dbReference type="NCBIfam" id="TIGR02937">
    <property type="entry name" value="sigma70-ECF"/>
    <property type="match status" value="1"/>
</dbReference>
<keyword evidence="8" id="KW-1185">Reference proteome</keyword>
<keyword evidence="2" id="KW-0805">Transcription regulation</keyword>
<comment type="similarity">
    <text evidence="1">Belongs to the sigma-70 factor family. ECF subfamily.</text>
</comment>
<feature type="domain" description="RNA polymerase sigma-70 region 2" evidence="5">
    <location>
        <begin position="25"/>
        <end position="89"/>
    </location>
</feature>
<dbReference type="CDD" id="cd06171">
    <property type="entry name" value="Sigma70_r4"/>
    <property type="match status" value="1"/>
</dbReference>
<dbReference type="STRING" id="320787.CA2015_0129"/>
<dbReference type="GO" id="GO:0016987">
    <property type="term" value="F:sigma factor activity"/>
    <property type="evidence" value="ECO:0007669"/>
    <property type="project" value="UniProtKB-KW"/>
</dbReference>
<dbReference type="Pfam" id="PF04542">
    <property type="entry name" value="Sigma70_r2"/>
    <property type="match status" value="1"/>
</dbReference>
<dbReference type="InterPro" id="IPR039425">
    <property type="entry name" value="RNA_pol_sigma-70-like"/>
</dbReference>
<proteinExistence type="inferred from homology"/>